<comment type="caution">
    <text evidence="13">The sequence shown here is derived from an EMBL/GenBank/DDBJ whole genome shotgun (WGS) entry which is preliminary data.</text>
</comment>
<keyword evidence="9 11" id="KW-0472">Membrane</keyword>
<keyword evidence="6 11" id="KW-0812">Transmembrane</keyword>
<dbReference type="InterPro" id="IPR037674">
    <property type="entry name" value="PIG-G_N"/>
</dbReference>
<evidence type="ECO:0000259" key="12">
    <source>
        <dbReference type="Pfam" id="PF19316"/>
    </source>
</evidence>
<dbReference type="OMA" id="SWNQTGQ"/>
<dbReference type="Pfam" id="PF01663">
    <property type="entry name" value="Phosphodiest"/>
    <property type="match status" value="1"/>
</dbReference>
<sequence>MVGSGFGLCTLHWIHVVSVVIFLLGFFPPKISVPGTARKEDILLGAQDQNISATLRQEWTRRKVGQLVIVLIDALRADFVLAHDVLRHEVNIDYGSVEERPKLDFLNEQVSQGRAACFVAQATPPTVTLPRIKALTTGGIPGFVDVVMNFGSNVLQEDNLIHQWKQAGRRLNMFGDDIWLKLFPDSFSRSDGTTSFFVADYTEVDRNVTRHLDQELASDDWDVLILHYLGLDHIGHLVGPSSPLVGPKLSEMDEMIRKIHSTLAVKPHDLPPLMMILGDHGMSESGSHGGASLSEVWTPIVLLEPGQGTKPLLRSQVQKISQQDIVPTLAFLTGVPIPQNNYGILVRKLMSKSRPDIEAGMLLYNADQIYHVMKGNVRSYSQDYGYQLFREAFSSPSVPNKLNMIEDAVRAMVDTLKTNVLEYNLTYMSIGFLVNILILCWVLSNHVDLEYFSSLKCLVILEAIKIFSLGSTSFIEEQHQTLYFVTQTMLVLVAFRTQSLRPLALMALMRLARSWNQTGDKWAHLPDIADWLILPENRPLLSCLHGGALLALLTWSWRNFQESGILLVVYPLIYAHNAGEGSTSSELLLDVFLPMATLLASPQNTILFLLEMVVLGAMKPTNIVHLLGRTSSEKDQFPLWLCPEEALMFYLNIGFSIYFAQGNSNSLATIDVGSGYTGLSEFHPVLVSALIGLTTYSAPILALLAYFSDYPKTLSSTMSLMLFLRTVELGFFEALLTVERYHLFVWTVFSPKLLYEATLSALFAVMYSILYAVS</sequence>
<dbReference type="Gene3D" id="3.40.720.10">
    <property type="entry name" value="Alkaline Phosphatase, subunit A"/>
    <property type="match status" value="1"/>
</dbReference>
<keyword evidence="5" id="KW-0808">Transferase</keyword>
<dbReference type="EMBL" id="VCGU01000005">
    <property type="protein sequence ID" value="TRY75578.1"/>
    <property type="molecule type" value="Genomic_DNA"/>
</dbReference>
<dbReference type="UniPathway" id="UPA00196"/>
<dbReference type="AlphaFoldDB" id="A0A553PD33"/>
<feature type="domain" description="GPI ethanolamine phosphate transferase 2 C-terminal" evidence="12">
    <location>
        <begin position="579"/>
        <end position="767"/>
    </location>
</feature>
<protein>
    <recommendedName>
        <fullName evidence="12">GPI ethanolamine phosphate transferase 2 C-terminal domain-containing protein</fullName>
    </recommendedName>
</protein>
<accession>A0A553PD33</accession>
<evidence type="ECO:0000256" key="8">
    <source>
        <dbReference type="ARBA" id="ARBA00022989"/>
    </source>
</evidence>
<evidence type="ECO:0000256" key="9">
    <source>
        <dbReference type="ARBA" id="ARBA00023136"/>
    </source>
</evidence>
<feature type="domain" description="GPI ethanolamine phosphate transferase 2 C-terminal" evidence="12">
    <location>
        <begin position="422"/>
        <end position="544"/>
    </location>
</feature>
<dbReference type="InterPro" id="IPR017850">
    <property type="entry name" value="Alkaline_phosphatase_core_sf"/>
</dbReference>
<dbReference type="InterPro" id="IPR039527">
    <property type="entry name" value="PIGG/GPI7"/>
</dbReference>
<comment type="similarity">
    <text evidence="3">Belongs to the PIGG/PIGN/PIGO family. PIGG subfamily.</text>
</comment>
<organism evidence="13 14">
    <name type="scientific">Tigriopus californicus</name>
    <name type="common">Marine copepod</name>
    <dbReference type="NCBI Taxonomy" id="6832"/>
    <lineage>
        <taxon>Eukaryota</taxon>
        <taxon>Metazoa</taxon>
        <taxon>Ecdysozoa</taxon>
        <taxon>Arthropoda</taxon>
        <taxon>Crustacea</taxon>
        <taxon>Multicrustacea</taxon>
        <taxon>Hexanauplia</taxon>
        <taxon>Copepoda</taxon>
        <taxon>Harpacticoida</taxon>
        <taxon>Harpacticidae</taxon>
        <taxon>Tigriopus</taxon>
    </lineage>
</organism>
<dbReference type="GO" id="GO:0051267">
    <property type="term" value="F:CP2 mannose-ethanolamine phosphotransferase activity"/>
    <property type="evidence" value="ECO:0007669"/>
    <property type="project" value="TreeGrafter"/>
</dbReference>
<reference evidence="13 14" key="1">
    <citation type="journal article" date="2018" name="Nat. Ecol. Evol.">
        <title>Genomic signatures of mitonuclear coevolution across populations of Tigriopus californicus.</title>
        <authorList>
            <person name="Barreto F.S."/>
            <person name="Watson E.T."/>
            <person name="Lima T.G."/>
            <person name="Willett C.S."/>
            <person name="Edmands S."/>
            <person name="Li W."/>
            <person name="Burton R.S."/>
        </authorList>
    </citation>
    <scope>NUCLEOTIDE SEQUENCE [LARGE SCALE GENOMIC DNA]</scope>
    <source>
        <strain evidence="13 14">San Diego</strain>
    </source>
</reference>
<evidence type="ECO:0000313" key="14">
    <source>
        <dbReference type="Proteomes" id="UP000318571"/>
    </source>
</evidence>
<gene>
    <name evidence="13" type="ORF">TCAL_11431</name>
</gene>
<name>A0A553PD33_TIGCA</name>
<evidence type="ECO:0000256" key="10">
    <source>
        <dbReference type="ARBA" id="ARBA00023180"/>
    </source>
</evidence>
<evidence type="ECO:0000256" key="5">
    <source>
        <dbReference type="ARBA" id="ARBA00022679"/>
    </source>
</evidence>
<dbReference type="Proteomes" id="UP000318571">
    <property type="component" value="Chromosome 2"/>
</dbReference>
<dbReference type="InterPro" id="IPR002591">
    <property type="entry name" value="Phosphodiest/P_Trfase"/>
</dbReference>
<dbReference type="STRING" id="6832.A0A553PD33"/>
<feature type="transmembrane region" description="Helical" evidence="11">
    <location>
        <begin position="7"/>
        <end position="27"/>
    </location>
</feature>
<dbReference type="GO" id="GO:0006506">
    <property type="term" value="P:GPI anchor biosynthetic process"/>
    <property type="evidence" value="ECO:0007669"/>
    <property type="project" value="UniProtKB-UniPathway"/>
</dbReference>
<comment type="pathway">
    <text evidence="2">Glycolipid biosynthesis; glycosylphosphatidylinositol-anchor biosynthesis.</text>
</comment>
<dbReference type="InterPro" id="IPR045687">
    <property type="entry name" value="PIGG/GPI7_C"/>
</dbReference>
<evidence type="ECO:0000313" key="13">
    <source>
        <dbReference type="EMBL" id="TRY75578.1"/>
    </source>
</evidence>
<dbReference type="Pfam" id="PF19316">
    <property type="entry name" value="PIGO_PIGG"/>
    <property type="match status" value="2"/>
</dbReference>
<feature type="transmembrane region" description="Helical" evidence="11">
    <location>
        <begin position="753"/>
        <end position="773"/>
    </location>
</feature>
<dbReference type="PANTHER" id="PTHR23072">
    <property type="entry name" value="PHOSPHATIDYLINOSITOL GLYCAN-RELATED"/>
    <property type="match status" value="1"/>
</dbReference>
<feature type="transmembrane region" description="Helical" evidence="11">
    <location>
        <begin position="719"/>
        <end position="738"/>
    </location>
</feature>
<keyword evidence="4" id="KW-0337">GPI-anchor biosynthesis</keyword>
<evidence type="ECO:0000256" key="11">
    <source>
        <dbReference type="SAM" id="Phobius"/>
    </source>
</evidence>
<dbReference type="GO" id="GO:0005789">
    <property type="term" value="C:endoplasmic reticulum membrane"/>
    <property type="evidence" value="ECO:0007669"/>
    <property type="project" value="UniProtKB-SubCell"/>
</dbReference>
<proteinExistence type="inferred from homology"/>
<dbReference type="CDD" id="cd16024">
    <property type="entry name" value="GPI_EPT_2"/>
    <property type="match status" value="1"/>
</dbReference>
<evidence type="ECO:0000256" key="4">
    <source>
        <dbReference type="ARBA" id="ARBA00022502"/>
    </source>
</evidence>
<evidence type="ECO:0000256" key="3">
    <source>
        <dbReference type="ARBA" id="ARBA00005315"/>
    </source>
</evidence>
<keyword evidence="10" id="KW-0325">Glycoprotein</keyword>
<evidence type="ECO:0000256" key="6">
    <source>
        <dbReference type="ARBA" id="ARBA00022692"/>
    </source>
</evidence>
<evidence type="ECO:0000256" key="2">
    <source>
        <dbReference type="ARBA" id="ARBA00004687"/>
    </source>
</evidence>
<evidence type="ECO:0000256" key="7">
    <source>
        <dbReference type="ARBA" id="ARBA00022824"/>
    </source>
</evidence>
<comment type="subcellular location">
    <subcellularLocation>
        <location evidence="1">Endoplasmic reticulum membrane</location>
        <topology evidence="1">Multi-pass membrane protein</topology>
    </subcellularLocation>
</comment>
<dbReference type="SUPFAM" id="SSF53649">
    <property type="entry name" value="Alkaline phosphatase-like"/>
    <property type="match status" value="1"/>
</dbReference>
<dbReference type="PANTHER" id="PTHR23072:SF0">
    <property type="entry name" value="GPI ETHANOLAMINE PHOSPHATE TRANSFERASE 2"/>
    <property type="match status" value="1"/>
</dbReference>
<evidence type="ECO:0000256" key="1">
    <source>
        <dbReference type="ARBA" id="ARBA00004477"/>
    </source>
</evidence>
<keyword evidence="7" id="KW-0256">Endoplasmic reticulum</keyword>
<keyword evidence="8 11" id="KW-1133">Transmembrane helix</keyword>
<feature type="transmembrane region" description="Helical" evidence="11">
    <location>
        <begin position="685"/>
        <end position="707"/>
    </location>
</feature>
<keyword evidence="14" id="KW-1185">Reference proteome</keyword>